<evidence type="ECO:0000256" key="1">
    <source>
        <dbReference type="SAM" id="MobiDB-lite"/>
    </source>
</evidence>
<keyword evidence="3" id="KW-1185">Reference proteome</keyword>
<evidence type="ECO:0000313" key="3">
    <source>
        <dbReference type="Proteomes" id="UP000018144"/>
    </source>
</evidence>
<sequence>MEYLRLKRLEGVDLGELKAELEKRTTMPVEIVERVAKRKLTGGSNACTTWQIVTAYLFYTSLIPGDFEEVIKVATRREKRQFCDTAHQFILTEYFCFLRLLIALWDEHERTRRVIPSEEPKCIFMGFQNRRILGSYLDECLRATFAMAKPMMKADSDPFTPMLTPQQSVMPAERSLSEGFTQKPRRTGLD</sequence>
<feature type="region of interest" description="Disordered" evidence="1">
    <location>
        <begin position="157"/>
        <end position="190"/>
    </location>
</feature>
<proteinExistence type="predicted"/>
<accession>U4LS69</accession>
<dbReference type="AlphaFoldDB" id="U4LS69"/>
<reference evidence="2 3" key="1">
    <citation type="journal article" date="2013" name="PLoS Genet.">
        <title>The genome and development-dependent transcriptomes of Pyronema confluens: a window into fungal evolution.</title>
        <authorList>
            <person name="Traeger S."/>
            <person name="Altegoer F."/>
            <person name="Freitag M."/>
            <person name="Gabaldon T."/>
            <person name="Kempken F."/>
            <person name="Kumar A."/>
            <person name="Marcet-Houben M."/>
            <person name="Poggeler S."/>
            <person name="Stajich J.E."/>
            <person name="Nowrousian M."/>
        </authorList>
    </citation>
    <scope>NUCLEOTIDE SEQUENCE [LARGE SCALE GENOMIC DNA]</scope>
    <source>
        <strain evidence="3">CBS 100304</strain>
        <tissue evidence="2">Vegetative mycelium</tissue>
    </source>
</reference>
<protein>
    <submittedName>
        <fullName evidence="2">Uncharacterized protein</fullName>
    </submittedName>
</protein>
<organism evidence="2 3">
    <name type="scientific">Pyronema omphalodes (strain CBS 100304)</name>
    <name type="common">Pyronema confluens</name>
    <dbReference type="NCBI Taxonomy" id="1076935"/>
    <lineage>
        <taxon>Eukaryota</taxon>
        <taxon>Fungi</taxon>
        <taxon>Dikarya</taxon>
        <taxon>Ascomycota</taxon>
        <taxon>Pezizomycotina</taxon>
        <taxon>Pezizomycetes</taxon>
        <taxon>Pezizales</taxon>
        <taxon>Pyronemataceae</taxon>
        <taxon>Pyronema</taxon>
    </lineage>
</organism>
<name>U4LS69_PYROM</name>
<dbReference type="EMBL" id="HF936631">
    <property type="protein sequence ID" value="CCX34785.1"/>
    <property type="molecule type" value="Genomic_DNA"/>
</dbReference>
<dbReference type="OrthoDB" id="1470711at2759"/>
<dbReference type="Proteomes" id="UP000018144">
    <property type="component" value="Unassembled WGS sequence"/>
</dbReference>
<gene>
    <name evidence="2" type="ORF">PCON_04302</name>
</gene>
<evidence type="ECO:0000313" key="2">
    <source>
        <dbReference type="EMBL" id="CCX34785.1"/>
    </source>
</evidence>